<organism evidence="7 8">
    <name type="scientific">Lysobacter capsici AZ78</name>
    <dbReference type="NCBI Taxonomy" id="1444315"/>
    <lineage>
        <taxon>Bacteria</taxon>
        <taxon>Pseudomonadati</taxon>
        <taxon>Pseudomonadota</taxon>
        <taxon>Gammaproteobacteria</taxon>
        <taxon>Lysobacterales</taxon>
        <taxon>Lysobacteraceae</taxon>
        <taxon>Lysobacter</taxon>
    </lineage>
</organism>
<gene>
    <name evidence="7" type="ORF">AZ78_2629</name>
</gene>
<evidence type="ECO:0000256" key="3">
    <source>
        <dbReference type="ARBA" id="ARBA00022630"/>
    </source>
</evidence>
<dbReference type="PANTHER" id="PTHR42973">
    <property type="entry name" value="BINDING OXIDOREDUCTASE, PUTATIVE (AFU_ORTHOLOGUE AFUA_1G17690)-RELATED"/>
    <property type="match status" value="1"/>
</dbReference>
<dbReference type="InterPro" id="IPR006093">
    <property type="entry name" value="Oxy_OxRdtase_FAD_BS"/>
</dbReference>
<proteinExistence type="inferred from homology"/>
<sequence length="467" mass="51703">MQSHYQTLSADDFRIFPRSLDGKARSRHHPEYAGWHRDLSWNGRGFDRYPEYIVRAESIADVVHSIDFARRHGLPVSVRGSGHSYAGCFLRNTGILLDLSALRDIQIDPGRRSAQVQPGVSSRQLSAALARHGLAFPTGHGGEVGLSGFLLGGGLGINFRAWGGMSTFNVRAIDLVTADGEVLHADAHENPELLWAARGGGPGLFFVVTRFHLDCWPLPGCITSNTYLAKFSDLPRLLARIEQAQPDPSLQVMLAIVRQSDDRAPEECSRQVMLNTIAFADSPAHARALQASLSEQVSAGLIRAVEVDQPSDFESIYRQGDAMLVSRRYRTDNILTDRGEDAVAILAAHLPSQPSPATLPLLIWRGASSWSDAAWSASGRWFFSTYAQWNEVADDEVNRGWLKSLYDELATVASGSYINEFDLEERSGSAHRCYSAESWSRLRRLRRQYDPHGVFHDVSMDVSAGDR</sequence>
<evidence type="ECO:0000256" key="4">
    <source>
        <dbReference type="ARBA" id="ARBA00022827"/>
    </source>
</evidence>
<dbReference type="InterPro" id="IPR016166">
    <property type="entry name" value="FAD-bd_PCMH"/>
</dbReference>
<dbReference type="OrthoDB" id="9775082at2"/>
<protein>
    <submittedName>
        <fullName evidence="7">Oxidoreductase</fullName>
    </submittedName>
</protein>
<keyword evidence="4" id="KW-0274">FAD</keyword>
<keyword evidence="5" id="KW-0560">Oxidoreductase</keyword>
<dbReference type="InterPro" id="IPR006094">
    <property type="entry name" value="Oxid_FAD_bind_N"/>
</dbReference>
<dbReference type="PROSITE" id="PS51387">
    <property type="entry name" value="FAD_PCMH"/>
    <property type="match status" value="1"/>
</dbReference>
<comment type="cofactor">
    <cofactor evidence="1">
        <name>FAD</name>
        <dbReference type="ChEBI" id="CHEBI:57692"/>
    </cofactor>
</comment>
<evidence type="ECO:0000313" key="7">
    <source>
        <dbReference type="EMBL" id="KWS05078.1"/>
    </source>
</evidence>
<dbReference type="InterPro" id="IPR050416">
    <property type="entry name" value="FAD-linked_Oxidoreductase"/>
</dbReference>
<dbReference type="RefSeq" id="WP_051547906.1">
    <property type="nucleotide sequence ID" value="NZ_JAJA02000001.1"/>
</dbReference>
<dbReference type="Proteomes" id="UP000023435">
    <property type="component" value="Unassembled WGS sequence"/>
</dbReference>
<comment type="caution">
    <text evidence="7">The sequence shown here is derived from an EMBL/GenBank/DDBJ whole genome shotgun (WGS) entry which is preliminary data.</text>
</comment>
<dbReference type="GO" id="GO:0016491">
    <property type="term" value="F:oxidoreductase activity"/>
    <property type="evidence" value="ECO:0007669"/>
    <property type="project" value="UniProtKB-KW"/>
</dbReference>
<evidence type="ECO:0000256" key="1">
    <source>
        <dbReference type="ARBA" id="ARBA00001974"/>
    </source>
</evidence>
<comment type="similarity">
    <text evidence="2">Belongs to the oxygen-dependent FAD-linked oxidoreductase family.</text>
</comment>
<dbReference type="Gene3D" id="3.30.465.10">
    <property type="match status" value="1"/>
</dbReference>
<evidence type="ECO:0000256" key="5">
    <source>
        <dbReference type="ARBA" id="ARBA00023002"/>
    </source>
</evidence>
<evidence type="ECO:0000256" key="2">
    <source>
        <dbReference type="ARBA" id="ARBA00005466"/>
    </source>
</evidence>
<dbReference type="PANTHER" id="PTHR42973:SF39">
    <property type="entry name" value="FAD-BINDING PCMH-TYPE DOMAIN-CONTAINING PROTEIN"/>
    <property type="match status" value="1"/>
</dbReference>
<dbReference type="InterPro" id="IPR036318">
    <property type="entry name" value="FAD-bd_PCMH-like_sf"/>
</dbReference>
<dbReference type="Gene3D" id="3.40.462.20">
    <property type="match status" value="1"/>
</dbReference>
<evidence type="ECO:0000259" key="6">
    <source>
        <dbReference type="PROSITE" id="PS51387"/>
    </source>
</evidence>
<keyword evidence="3" id="KW-0285">Flavoprotein</keyword>
<dbReference type="SUPFAM" id="SSF56176">
    <property type="entry name" value="FAD-binding/transporter-associated domain-like"/>
    <property type="match status" value="1"/>
</dbReference>
<dbReference type="PROSITE" id="PS00862">
    <property type="entry name" value="OX2_COVAL_FAD"/>
    <property type="match status" value="1"/>
</dbReference>
<keyword evidence="8" id="KW-1185">Reference proteome</keyword>
<dbReference type="EMBL" id="JAJA02000001">
    <property type="protein sequence ID" value="KWS05078.1"/>
    <property type="molecule type" value="Genomic_DNA"/>
</dbReference>
<dbReference type="GO" id="GO:0071949">
    <property type="term" value="F:FAD binding"/>
    <property type="evidence" value="ECO:0007669"/>
    <property type="project" value="InterPro"/>
</dbReference>
<dbReference type="InterPro" id="IPR016167">
    <property type="entry name" value="FAD-bd_PCMH_sub1"/>
</dbReference>
<feature type="domain" description="FAD-binding PCMH-type" evidence="6">
    <location>
        <begin position="46"/>
        <end position="218"/>
    </location>
</feature>
<name>A0A120AGS6_9GAMM</name>
<dbReference type="Pfam" id="PF01565">
    <property type="entry name" value="FAD_binding_4"/>
    <property type="match status" value="1"/>
</dbReference>
<dbReference type="InterPro" id="IPR016169">
    <property type="entry name" value="FAD-bd_PCMH_sub2"/>
</dbReference>
<dbReference type="AlphaFoldDB" id="A0A120AGS6"/>
<evidence type="ECO:0000313" key="8">
    <source>
        <dbReference type="Proteomes" id="UP000023435"/>
    </source>
</evidence>
<accession>A0A120AGS6</accession>
<dbReference type="Gene3D" id="3.30.43.10">
    <property type="entry name" value="Uridine Diphospho-n-acetylenolpyruvylglucosamine Reductase, domain 2"/>
    <property type="match status" value="1"/>
</dbReference>
<reference evidence="7 8" key="1">
    <citation type="journal article" date="2014" name="Genome Announc.">
        <title>Draft Genome Sequence of Lysobacter capsici AZ78, a Bacterium Antagonistic to Plant-Pathogenic Oomycetes.</title>
        <authorList>
            <person name="Puopolo G."/>
            <person name="Sonego P."/>
            <person name="Engelen K."/>
            <person name="Pertot I."/>
        </authorList>
    </citation>
    <scope>NUCLEOTIDE SEQUENCE [LARGE SCALE GENOMIC DNA]</scope>
    <source>
        <strain evidence="7 8">AZ78</strain>
    </source>
</reference>